<feature type="transmembrane region" description="Helical" evidence="7">
    <location>
        <begin position="237"/>
        <end position="261"/>
    </location>
</feature>
<evidence type="ECO:0000259" key="8">
    <source>
        <dbReference type="Pfam" id="PF02492"/>
    </source>
</evidence>
<comment type="caution">
    <text evidence="9">The sequence shown here is derived from an EMBL/GenBank/DDBJ whole genome shotgun (WGS) entry which is preliminary data.</text>
</comment>
<accession>A0ABS4EDJ7</accession>
<feature type="transmembrane region" description="Helical" evidence="7">
    <location>
        <begin position="345"/>
        <end position="366"/>
    </location>
</feature>
<gene>
    <name evidence="9" type="ORF">J2Z43_002409</name>
</gene>
<dbReference type="Pfam" id="PF02492">
    <property type="entry name" value="cobW"/>
    <property type="match status" value="1"/>
</dbReference>
<dbReference type="EMBL" id="JAGGJX010000006">
    <property type="protein sequence ID" value="MBP1856007.1"/>
    <property type="molecule type" value="Genomic_DNA"/>
</dbReference>
<reference evidence="9 10" key="1">
    <citation type="submission" date="2021-03" db="EMBL/GenBank/DDBJ databases">
        <title>Genomic Encyclopedia of Type Strains, Phase IV (KMG-IV): sequencing the most valuable type-strain genomes for metagenomic binning, comparative biology and taxonomic classification.</title>
        <authorList>
            <person name="Goeker M."/>
        </authorList>
    </citation>
    <scope>NUCLEOTIDE SEQUENCE [LARGE SCALE GENOMIC DNA]</scope>
    <source>
        <strain evidence="9 10">DSM 1289</strain>
    </source>
</reference>
<evidence type="ECO:0000256" key="6">
    <source>
        <dbReference type="ARBA" id="ARBA00023136"/>
    </source>
</evidence>
<keyword evidence="6 7" id="KW-0472">Membrane</keyword>
<dbReference type="InterPro" id="IPR003495">
    <property type="entry name" value="CobW/HypB/UreG_nucleotide-bd"/>
</dbReference>
<organism evidence="9 10">
    <name type="scientific">Metaclostridioides mangenotii</name>
    <dbReference type="NCBI Taxonomy" id="1540"/>
    <lineage>
        <taxon>Bacteria</taxon>
        <taxon>Bacillati</taxon>
        <taxon>Bacillota</taxon>
        <taxon>Clostridia</taxon>
        <taxon>Peptostreptococcales</taxon>
        <taxon>Peptostreptococcaceae</taxon>
        <taxon>Metaclostridioides</taxon>
    </lineage>
</organism>
<evidence type="ECO:0000256" key="1">
    <source>
        <dbReference type="ARBA" id="ARBA00004651"/>
    </source>
</evidence>
<feature type="transmembrane region" description="Helical" evidence="7">
    <location>
        <begin position="205"/>
        <end position="225"/>
    </location>
</feature>
<feature type="transmembrane region" description="Helical" evidence="7">
    <location>
        <begin position="417"/>
        <end position="438"/>
    </location>
</feature>
<evidence type="ECO:0000256" key="4">
    <source>
        <dbReference type="ARBA" id="ARBA00022692"/>
    </source>
</evidence>
<evidence type="ECO:0000256" key="5">
    <source>
        <dbReference type="ARBA" id="ARBA00022989"/>
    </source>
</evidence>
<feature type="domain" description="CobW/HypB/UreG nucleotide-binding" evidence="8">
    <location>
        <begin position="7"/>
        <end position="161"/>
    </location>
</feature>
<dbReference type="Pfam" id="PF03773">
    <property type="entry name" value="ArsP_1"/>
    <property type="match status" value="1"/>
</dbReference>
<dbReference type="SUPFAM" id="SSF52540">
    <property type="entry name" value="P-loop containing nucleoside triphosphate hydrolases"/>
    <property type="match status" value="1"/>
</dbReference>
<evidence type="ECO:0000313" key="9">
    <source>
        <dbReference type="EMBL" id="MBP1856007.1"/>
    </source>
</evidence>
<evidence type="ECO:0000256" key="2">
    <source>
        <dbReference type="ARBA" id="ARBA00006386"/>
    </source>
</evidence>
<dbReference type="InterPro" id="IPR052923">
    <property type="entry name" value="UPF0718"/>
</dbReference>
<feature type="transmembrane region" description="Helical" evidence="7">
    <location>
        <begin position="6"/>
        <end position="27"/>
    </location>
</feature>
<feature type="transmembrane region" description="Helical" evidence="7">
    <location>
        <begin position="282"/>
        <end position="303"/>
    </location>
</feature>
<dbReference type="PANTHER" id="PTHR34184:SF4">
    <property type="entry name" value="UPF0718 PROTEIN YCGR"/>
    <property type="match status" value="1"/>
</dbReference>
<evidence type="ECO:0000256" key="7">
    <source>
        <dbReference type="SAM" id="Phobius"/>
    </source>
</evidence>
<comment type="similarity">
    <text evidence="2">Belongs to the UPF0718 family.</text>
</comment>
<feature type="transmembrane region" description="Helical" evidence="7">
    <location>
        <begin position="315"/>
        <end position="338"/>
    </location>
</feature>
<dbReference type="InterPro" id="IPR005524">
    <property type="entry name" value="DUF318"/>
</dbReference>
<protein>
    <submittedName>
        <fullName evidence="9">Uncharacterized membrane protein YraQ (UPF0718 family)</fullName>
    </submittedName>
</protein>
<evidence type="ECO:0000256" key="3">
    <source>
        <dbReference type="ARBA" id="ARBA00022475"/>
    </source>
</evidence>
<evidence type="ECO:0000313" key="10">
    <source>
        <dbReference type="Proteomes" id="UP000767291"/>
    </source>
</evidence>
<dbReference type="RefSeq" id="WP_209457384.1">
    <property type="nucleotide sequence ID" value="NZ_BAAACS010000016.1"/>
</dbReference>
<keyword evidence="5 7" id="KW-1133">Transmembrane helix</keyword>
<feature type="transmembrane region" description="Helical" evidence="7">
    <location>
        <begin position="478"/>
        <end position="499"/>
    </location>
</feature>
<keyword evidence="3" id="KW-1003">Cell membrane</keyword>
<dbReference type="Proteomes" id="UP000767291">
    <property type="component" value="Unassembled WGS sequence"/>
</dbReference>
<feature type="transmembrane region" description="Helical" evidence="7">
    <location>
        <begin position="445"/>
        <end position="466"/>
    </location>
</feature>
<keyword evidence="10" id="KW-1185">Reference proteome</keyword>
<dbReference type="InterPro" id="IPR027417">
    <property type="entry name" value="P-loop_NTPase"/>
</dbReference>
<dbReference type="PANTHER" id="PTHR34184">
    <property type="entry name" value="UPF0718 PROTEIN YCGR"/>
    <property type="match status" value="1"/>
</dbReference>
<feature type="transmembrane region" description="Helical" evidence="7">
    <location>
        <begin position="511"/>
        <end position="535"/>
    </location>
</feature>
<comment type="subcellular location">
    <subcellularLocation>
        <location evidence="1">Cell membrane</location>
        <topology evidence="1">Multi-pass membrane protein</topology>
    </subcellularLocation>
</comment>
<dbReference type="Gene3D" id="3.40.50.300">
    <property type="entry name" value="P-loop containing nucleotide triphosphate hydrolases"/>
    <property type="match status" value="1"/>
</dbReference>
<sequence>MRTSYIPVYIITGFLYSGKTTFLNQFFNRQKMLQKRLCIIQFEAGEVGIADKHLNHDVLYFSKKELEKDKNCVVRQIKEYLLNNDIDEVWIEWNGVTSFSILQSMFLYVPSKSNTEDEYLCDLCKIQKIINIVDIAKFEAILGKVGSPLIEQMANSDIVMTRNMNKEFTSIKRTIHNINKGVKIYPLKSIKKIDNLVYKKKFHPINVLCSGTLLFIVFYYVFRMLFNTMVMQVDTTINIFLGILLQGLPFLMIGVILSSLIQVFISKEWLEKKYPKRIGTGILFSIIAGFCLPVCDCASIPIFRSIVKKGVPLTSAIVFLLVAPIVNPVVILSTYVAFNGNIRIVLARVCLGIIIAVLVGIVFYVWEPRDEILLSSIDNSLCSCGCFEEIENITTLSDKITLFIRHSQMEFFNVGKFLMIGAFISSSYQVFISNALLIHKDTNSYISIIAMMLMAFFLSLCSSSDATVARSFANKLPVGSIIGFLVFGPMIDIKNIIMLSSGFSAKFIVKLALITFFICFSTVAIFFSTGLGGYLL</sequence>
<proteinExistence type="inferred from homology"/>
<keyword evidence="4 7" id="KW-0812">Transmembrane</keyword>
<name>A0ABS4EDJ7_9FIRM</name>